<dbReference type="PANTHER" id="PTHR21358:SF4">
    <property type="entry name" value="PROTEIN MAELSTROM HOMOLOG"/>
    <property type="match status" value="1"/>
</dbReference>
<dbReference type="Proteomes" id="UP000466442">
    <property type="component" value="Unassembled WGS sequence"/>
</dbReference>
<keyword evidence="8" id="KW-0539">Nucleus</keyword>
<gene>
    <name evidence="10" type="ORF">GE061_006809</name>
</gene>
<sequence length="249" mass="28085">KDAGVGQGSSMVLPVIYSMPDSLNNNTSLSAVKSALSFLSGCAHEKRDLFRVYPLPELFFNLWKKYREGETATVAILDNEIEKDVFSFAADLGCEMHEKRDLGLHCSLSIVKRWVFTICDNINKRTGIPVIPGRHAPLNADVEWSRVESSKRMNPAATAGYIDPSPQKSPPQFVDLTKMQEIRYLFPVQSQLCTEERRFHLNSTTQIFLQLAEWEAVEERFSGRQVGPFLAVGGVSEEHFKVFLRPFGN</sequence>
<dbReference type="Pfam" id="PF13017">
    <property type="entry name" value="Maelstrom"/>
    <property type="match status" value="1"/>
</dbReference>
<dbReference type="GO" id="GO:0005634">
    <property type="term" value="C:nucleus"/>
    <property type="evidence" value="ECO:0007669"/>
    <property type="project" value="UniProtKB-SubCell"/>
</dbReference>
<evidence type="ECO:0000256" key="2">
    <source>
        <dbReference type="ARBA" id="ARBA00004496"/>
    </source>
</evidence>
<dbReference type="PANTHER" id="PTHR21358">
    <property type="entry name" value="PROTEIN MAELSTROM HOMOLOG"/>
    <property type="match status" value="1"/>
</dbReference>
<comment type="similarity">
    <text evidence="3">Belongs to the maelstrom family.</text>
</comment>
<dbReference type="GO" id="GO:0043565">
    <property type="term" value="F:sequence-specific DNA binding"/>
    <property type="evidence" value="ECO:0007669"/>
    <property type="project" value="TreeGrafter"/>
</dbReference>
<keyword evidence="4" id="KW-0963">Cytoplasm</keyword>
<evidence type="ECO:0000256" key="1">
    <source>
        <dbReference type="ARBA" id="ARBA00004123"/>
    </source>
</evidence>
<evidence type="ECO:0000256" key="6">
    <source>
        <dbReference type="ARBA" id="ARBA00023125"/>
    </source>
</evidence>
<evidence type="ECO:0000256" key="7">
    <source>
        <dbReference type="ARBA" id="ARBA00023158"/>
    </source>
</evidence>
<dbReference type="InterPro" id="IPR039259">
    <property type="entry name" value="Protein_maelstrom"/>
</dbReference>
<name>A0A8S9WQ59_APOLU</name>
<reference evidence="10" key="1">
    <citation type="journal article" date="2021" name="Mol. Ecol. Resour.">
        <title>Apolygus lucorum genome provides insights into omnivorousness and mesophyll feeding.</title>
        <authorList>
            <person name="Liu Y."/>
            <person name="Liu H."/>
            <person name="Wang H."/>
            <person name="Huang T."/>
            <person name="Liu B."/>
            <person name="Yang B."/>
            <person name="Yin L."/>
            <person name="Li B."/>
            <person name="Zhang Y."/>
            <person name="Zhang S."/>
            <person name="Jiang F."/>
            <person name="Zhang X."/>
            <person name="Ren Y."/>
            <person name="Wang B."/>
            <person name="Wang S."/>
            <person name="Lu Y."/>
            <person name="Wu K."/>
            <person name="Fan W."/>
            <person name="Wang G."/>
        </authorList>
    </citation>
    <scope>NUCLEOTIDE SEQUENCE</scope>
    <source>
        <strain evidence="10">12Hb</strain>
    </source>
</reference>
<dbReference type="GO" id="GO:0034587">
    <property type="term" value="P:piRNA processing"/>
    <property type="evidence" value="ECO:0007669"/>
    <property type="project" value="TreeGrafter"/>
</dbReference>
<dbReference type="AlphaFoldDB" id="A0A8S9WQ59"/>
<keyword evidence="7" id="KW-0943">RNA-mediated gene silencing</keyword>
<comment type="subcellular location">
    <subcellularLocation>
        <location evidence="2">Cytoplasm</location>
    </subcellularLocation>
    <subcellularLocation>
        <location evidence="1">Nucleus</location>
    </subcellularLocation>
</comment>
<keyword evidence="5" id="KW-0221">Differentiation</keyword>
<dbReference type="GO" id="GO:0007283">
    <property type="term" value="P:spermatogenesis"/>
    <property type="evidence" value="ECO:0007669"/>
    <property type="project" value="TreeGrafter"/>
</dbReference>
<evidence type="ECO:0000259" key="9">
    <source>
        <dbReference type="Pfam" id="PF13017"/>
    </source>
</evidence>
<evidence type="ECO:0000256" key="3">
    <source>
        <dbReference type="ARBA" id="ARBA00007057"/>
    </source>
</evidence>
<evidence type="ECO:0000313" key="11">
    <source>
        <dbReference type="Proteomes" id="UP000466442"/>
    </source>
</evidence>
<dbReference type="GO" id="GO:0043186">
    <property type="term" value="C:P granule"/>
    <property type="evidence" value="ECO:0007669"/>
    <property type="project" value="TreeGrafter"/>
</dbReference>
<dbReference type="InterPro" id="IPR024970">
    <property type="entry name" value="Maelstrom"/>
</dbReference>
<dbReference type="GO" id="GO:0045892">
    <property type="term" value="P:negative regulation of DNA-templated transcription"/>
    <property type="evidence" value="ECO:0007669"/>
    <property type="project" value="TreeGrafter"/>
</dbReference>
<evidence type="ECO:0000313" key="10">
    <source>
        <dbReference type="EMBL" id="KAF6198787.1"/>
    </source>
</evidence>
<dbReference type="GO" id="GO:0007140">
    <property type="term" value="P:male meiotic nuclear division"/>
    <property type="evidence" value="ECO:0007669"/>
    <property type="project" value="TreeGrafter"/>
</dbReference>
<evidence type="ECO:0000256" key="4">
    <source>
        <dbReference type="ARBA" id="ARBA00022490"/>
    </source>
</evidence>
<keyword evidence="6" id="KW-0238">DNA-binding</keyword>
<evidence type="ECO:0000256" key="5">
    <source>
        <dbReference type="ARBA" id="ARBA00022782"/>
    </source>
</evidence>
<feature type="non-terminal residue" evidence="10">
    <location>
        <position position="1"/>
    </location>
</feature>
<proteinExistence type="inferred from homology"/>
<comment type="caution">
    <text evidence="10">The sequence shown here is derived from an EMBL/GenBank/DDBJ whole genome shotgun (WGS) entry which is preliminary data.</text>
</comment>
<keyword evidence="11" id="KW-1185">Reference proteome</keyword>
<dbReference type="OrthoDB" id="24555at2759"/>
<protein>
    <recommendedName>
        <fullName evidence="9">Maelstrom domain-containing protein</fullName>
    </recommendedName>
</protein>
<dbReference type="EMBL" id="WIXP02000015">
    <property type="protein sequence ID" value="KAF6198787.1"/>
    <property type="molecule type" value="Genomic_DNA"/>
</dbReference>
<accession>A0A8S9WQ59</accession>
<dbReference type="GO" id="GO:0060964">
    <property type="term" value="P:regulation of miRNA-mediated gene silencing"/>
    <property type="evidence" value="ECO:0007669"/>
    <property type="project" value="InterPro"/>
</dbReference>
<feature type="domain" description="Maelstrom" evidence="9">
    <location>
        <begin position="26"/>
        <end position="141"/>
    </location>
</feature>
<dbReference type="GO" id="GO:0030154">
    <property type="term" value="P:cell differentiation"/>
    <property type="evidence" value="ECO:0007669"/>
    <property type="project" value="UniProtKB-KW"/>
</dbReference>
<organism evidence="10 11">
    <name type="scientific">Apolygus lucorum</name>
    <name type="common">Small green plant bug</name>
    <name type="synonym">Lygocoris lucorum</name>
    <dbReference type="NCBI Taxonomy" id="248454"/>
    <lineage>
        <taxon>Eukaryota</taxon>
        <taxon>Metazoa</taxon>
        <taxon>Ecdysozoa</taxon>
        <taxon>Arthropoda</taxon>
        <taxon>Hexapoda</taxon>
        <taxon>Insecta</taxon>
        <taxon>Pterygota</taxon>
        <taxon>Neoptera</taxon>
        <taxon>Paraneoptera</taxon>
        <taxon>Hemiptera</taxon>
        <taxon>Heteroptera</taxon>
        <taxon>Panheteroptera</taxon>
        <taxon>Cimicomorpha</taxon>
        <taxon>Miridae</taxon>
        <taxon>Mirini</taxon>
        <taxon>Apolygus</taxon>
    </lineage>
</organism>
<evidence type="ECO:0000256" key="8">
    <source>
        <dbReference type="ARBA" id="ARBA00023242"/>
    </source>
</evidence>